<sequence length="468" mass="51529">MNTAPLGQHRFTKAEVMALILDLFPWVRDFPTAPVRDYAATLFAASPGPACSARQHAKSLLVSWIASCASRRGYNQRQIERFQAEIIDNPVMQTGPHLHLLFEPDAFYTHLFSLMGLQARNSRSYISYACSTVKFVERGRKGPGWLTLDGQSINLFGLTRSRMIPYSVLAENGGYRFHLKNADRPEHAPASLTRLAQEMPAAEFSSAADAIQQANVSLWQRFLKPEVDLLQLDDRDVADMVVMHLADPQSWLSSALFADTELPLAILCAIDRLDSGPWRGWLRNATHFFWGCEEGRIFPLHLAGGFLCSDQKHAVRLPFAAPALSEALIGRSIVPSLLLVFIVIAILPGVRVLGGSRHAVYYPLMRYALCNALAKTGGDRALLGNLLRDERSGAWGHRVISAPFEPFSLLHNAGPSGLSSLITCFGSMTLEEACGGMASFTEDPLWAELARAFRSGDVTETGGPWAFS</sequence>
<accession>A0A1H8H1K3</accession>
<protein>
    <submittedName>
        <fullName evidence="2">Uncharacterized protein</fullName>
    </submittedName>
</protein>
<keyword evidence="1" id="KW-0812">Transmembrane</keyword>
<evidence type="ECO:0000313" key="2">
    <source>
        <dbReference type="EMBL" id="SEH63809.1"/>
    </source>
</evidence>
<dbReference type="EMBL" id="FNXB01000007">
    <property type="protein sequence ID" value="SEH63809.1"/>
    <property type="molecule type" value="Genomic_DNA"/>
</dbReference>
<keyword evidence="5" id="KW-1185">Reference proteome</keyword>
<reference evidence="2" key="2">
    <citation type="submission" date="2016-10" db="EMBL/GenBank/DDBJ databases">
        <authorList>
            <person name="de Groot N.N."/>
        </authorList>
    </citation>
    <scope>NUCLEOTIDE SEQUENCE [LARGE SCALE GENOMIC DNA]</scope>
    <source>
        <strain evidence="2">CCBAU85039</strain>
    </source>
</reference>
<evidence type="ECO:0000256" key="1">
    <source>
        <dbReference type="SAM" id="Phobius"/>
    </source>
</evidence>
<dbReference type="OrthoDB" id="8040276at2"/>
<proteinExistence type="predicted"/>
<evidence type="ECO:0000313" key="4">
    <source>
        <dbReference type="Proteomes" id="UP000183063"/>
    </source>
</evidence>
<reference evidence="3 5" key="1">
    <citation type="submission" date="2016-10" db="EMBL/GenBank/DDBJ databases">
        <authorList>
            <person name="Varghese N."/>
            <person name="Submissions S."/>
        </authorList>
    </citation>
    <scope>NUCLEOTIDE SEQUENCE [LARGE SCALE GENOMIC DNA]</scope>
    <source>
        <strain evidence="3 5">CGMCC 1.7071</strain>
    </source>
</reference>
<reference evidence="4" key="3">
    <citation type="submission" date="2016-10" db="EMBL/GenBank/DDBJ databases">
        <authorList>
            <person name="Wibberg D."/>
        </authorList>
    </citation>
    <scope>NUCLEOTIDE SEQUENCE [LARGE SCALE GENOMIC DNA]</scope>
</reference>
<keyword evidence="1" id="KW-0472">Membrane</keyword>
<feature type="transmembrane region" description="Helical" evidence="1">
    <location>
        <begin position="333"/>
        <end position="354"/>
    </location>
</feature>
<dbReference type="STRING" id="501024.RTCCBAU85039_1523"/>
<evidence type="ECO:0000313" key="3">
    <source>
        <dbReference type="EMBL" id="SEN50113.1"/>
    </source>
</evidence>
<dbReference type="Proteomes" id="UP000183063">
    <property type="component" value="Unassembled WGS sequence"/>
</dbReference>
<dbReference type="AlphaFoldDB" id="A0A1H8H1K3"/>
<keyword evidence="1" id="KW-1133">Transmembrane helix</keyword>
<name>A0A1H8H1K3_9HYPH</name>
<dbReference type="Proteomes" id="UP000198939">
    <property type="component" value="Unassembled WGS sequence"/>
</dbReference>
<evidence type="ECO:0000313" key="5">
    <source>
        <dbReference type="Proteomes" id="UP000198939"/>
    </source>
</evidence>
<gene>
    <name evidence="2" type="ORF">RTCCBAU85039_1523</name>
    <name evidence="3" type="ORF">SAMN05216228_100515</name>
</gene>
<dbReference type="EMBL" id="FOCV01000005">
    <property type="protein sequence ID" value="SEN50113.1"/>
    <property type="molecule type" value="Genomic_DNA"/>
</dbReference>
<organism evidence="2 4">
    <name type="scientific">Rhizobium tibeticum</name>
    <dbReference type="NCBI Taxonomy" id="501024"/>
    <lineage>
        <taxon>Bacteria</taxon>
        <taxon>Pseudomonadati</taxon>
        <taxon>Pseudomonadota</taxon>
        <taxon>Alphaproteobacteria</taxon>
        <taxon>Hyphomicrobiales</taxon>
        <taxon>Rhizobiaceae</taxon>
        <taxon>Rhizobium/Agrobacterium group</taxon>
        <taxon>Rhizobium</taxon>
    </lineage>
</organism>